<dbReference type="OrthoDB" id="2287448at2759"/>
<feature type="compositionally biased region" description="Basic and acidic residues" evidence="2">
    <location>
        <begin position="176"/>
        <end position="192"/>
    </location>
</feature>
<evidence type="ECO:0000313" key="3">
    <source>
        <dbReference type="EMBL" id="KAG1547549.1"/>
    </source>
</evidence>
<evidence type="ECO:0000256" key="2">
    <source>
        <dbReference type="SAM" id="MobiDB-lite"/>
    </source>
</evidence>
<comment type="caution">
    <text evidence="3">The sequence shown here is derived from an EMBL/GenBank/DDBJ whole genome shotgun (WGS) entry which is preliminary data.</text>
</comment>
<proteinExistence type="predicted"/>
<dbReference type="EMBL" id="JAANIT010000456">
    <property type="protein sequence ID" value="KAG1547549.1"/>
    <property type="molecule type" value="Genomic_DNA"/>
</dbReference>
<gene>
    <name evidence="3" type="ORF">G6F51_004196</name>
</gene>
<accession>A0A9P6YH96</accession>
<name>A0A9P6YH96_RHIOR</name>
<feature type="compositionally biased region" description="Basic and acidic residues" evidence="2">
    <location>
        <begin position="217"/>
        <end position="235"/>
    </location>
</feature>
<evidence type="ECO:0000256" key="1">
    <source>
        <dbReference type="SAM" id="Coils"/>
    </source>
</evidence>
<sequence>MEAFLSTLPPYVHKFLDKHPATDVFNLLRELICFAVLYSEDRERIKAATDEFLVKREKEIKQEVEEQVIQEEEEEEEEETVAVVEEPKQIVADAVVPEIPVTEKPKMPNTFPQWWGHQEFQHSDRNVAAEKKVTAEKKITAEPITRTSTLWVSFDEEKEKPVKRLSNQVVIPNLRSYDEPTPKNQPMKEAKQQEGSPKPQRAPSVMKSPKQNATVRARAEHAKQLQQEMLKKKTTSESSPTSQRLKQRASSGIDWDTIKRERRKTVIPETQK</sequence>
<evidence type="ECO:0000313" key="4">
    <source>
        <dbReference type="Proteomes" id="UP000717996"/>
    </source>
</evidence>
<dbReference type="AlphaFoldDB" id="A0A9P6YH96"/>
<organism evidence="3 4">
    <name type="scientific">Rhizopus oryzae</name>
    <name type="common">Mucormycosis agent</name>
    <name type="synonym">Rhizopus arrhizus var. delemar</name>
    <dbReference type="NCBI Taxonomy" id="64495"/>
    <lineage>
        <taxon>Eukaryota</taxon>
        <taxon>Fungi</taxon>
        <taxon>Fungi incertae sedis</taxon>
        <taxon>Mucoromycota</taxon>
        <taxon>Mucoromycotina</taxon>
        <taxon>Mucoromycetes</taxon>
        <taxon>Mucorales</taxon>
        <taxon>Mucorineae</taxon>
        <taxon>Rhizopodaceae</taxon>
        <taxon>Rhizopus</taxon>
    </lineage>
</organism>
<dbReference type="Proteomes" id="UP000717996">
    <property type="component" value="Unassembled WGS sequence"/>
</dbReference>
<feature type="region of interest" description="Disordered" evidence="2">
    <location>
        <begin position="156"/>
        <end position="272"/>
    </location>
</feature>
<reference evidence="3" key="1">
    <citation type="journal article" date="2020" name="Microb. Genom.">
        <title>Genetic diversity of clinical and environmental Mucorales isolates obtained from an investigation of mucormycosis cases among solid organ transplant recipients.</title>
        <authorList>
            <person name="Nguyen M.H."/>
            <person name="Kaul D."/>
            <person name="Muto C."/>
            <person name="Cheng S.J."/>
            <person name="Richter R.A."/>
            <person name="Bruno V.M."/>
            <person name="Liu G."/>
            <person name="Beyhan S."/>
            <person name="Sundermann A.J."/>
            <person name="Mounaud S."/>
            <person name="Pasculle A.W."/>
            <person name="Nierman W.C."/>
            <person name="Driscoll E."/>
            <person name="Cumbie R."/>
            <person name="Clancy C.J."/>
            <person name="Dupont C.L."/>
        </authorList>
    </citation>
    <scope>NUCLEOTIDE SEQUENCE</scope>
    <source>
        <strain evidence="3">GL16</strain>
    </source>
</reference>
<protein>
    <submittedName>
        <fullName evidence="3">Uncharacterized protein</fullName>
    </submittedName>
</protein>
<feature type="coiled-coil region" evidence="1">
    <location>
        <begin position="54"/>
        <end position="81"/>
    </location>
</feature>
<keyword evidence="1" id="KW-0175">Coiled coil</keyword>